<proteinExistence type="predicted"/>
<evidence type="ECO:0000313" key="2">
    <source>
        <dbReference type="EMBL" id="KVW91335.1"/>
    </source>
</evidence>
<feature type="domain" description="Thioredoxin-like fold" evidence="1">
    <location>
        <begin position="3"/>
        <end position="77"/>
    </location>
</feature>
<dbReference type="PROSITE" id="PS51354">
    <property type="entry name" value="GLUTAREDOXIN_2"/>
    <property type="match status" value="1"/>
</dbReference>
<evidence type="ECO:0000313" key="3">
    <source>
        <dbReference type="Proteomes" id="UP000064243"/>
    </source>
</evidence>
<reference evidence="2 3" key="1">
    <citation type="journal article" date="2015" name="Appl. Environ. Microbiol.">
        <title>Aerobic and Anaerobic Thiosulfate Oxidation by a Cold-Adapted, Subglacial Chemoautotroph.</title>
        <authorList>
            <person name="Harrold Z.R."/>
            <person name="Skidmore M.L."/>
            <person name="Hamilton T.L."/>
            <person name="Desch L."/>
            <person name="Amada K."/>
            <person name="van Gelder W."/>
            <person name="Glover K."/>
            <person name="Roden E.E."/>
            <person name="Boyd E.S."/>
        </authorList>
    </citation>
    <scope>NUCLEOTIDE SEQUENCE [LARGE SCALE GENOMIC DNA]</scope>
    <source>
        <strain evidence="2 3">RG</strain>
    </source>
</reference>
<gene>
    <name evidence="2" type="ORF">ABW22_16210</name>
</gene>
<dbReference type="RefSeq" id="WP_059759342.1">
    <property type="nucleotide sequence ID" value="NZ_LDUG01000061.1"/>
</dbReference>
<dbReference type="SUPFAM" id="SSF52833">
    <property type="entry name" value="Thioredoxin-like"/>
    <property type="match status" value="1"/>
</dbReference>
<dbReference type="Proteomes" id="UP000064243">
    <property type="component" value="Unassembled WGS sequence"/>
</dbReference>
<dbReference type="EMBL" id="LDUG01000061">
    <property type="protein sequence ID" value="KVW91335.1"/>
    <property type="molecule type" value="Genomic_DNA"/>
</dbReference>
<dbReference type="Gene3D" id="3.40.30.10">
    <property type="entry name" value="Glutaredoxin"/>
    <property type="match status" value="1"/>
</dbReference>
<protein>
    <submittedName>
        <fullName evidence="2">Thioredoxin</fullName>
    </submittedName>
</protein>
<dbReference type="InterPro" id="IPR036249">
    <property type="entry name" value="Thioredoxin-like_sf"/>
</dbReference>
<comment type="caution">
    <text evidence="2">The sequence shown here is derived from an EMBL/GenBank/DDBJ whole genome shotgun (WGS) entry which is preliminary data.</text>
</comment>
<evidence type="ECO:0000259" key="1">
    <source>
        <dbReference type="Pfam" id="PF13192"/>
    </source>
</evidence>
<accession>A0A106BFJ3</accession>
<dbReference type="OrthoDB" id="5796695at2"/>
<sequence length="87" mass="9448">MLKVEVFSSPGCGKCAQARTVLKGVAEALGPDRVSWREVNILEEMDYAVDLGVMASPSIAIDGELIFTSLPSAVKLRAELLRRLDRS</sequence>
<keyword evidence="3" id="KW-1185">Reference proteome</keyword>
<name>A0A106BFJ3_THIDE</name>
<dbReference type="Pfam" id="PF13192">
    <property type="entry name" value="Thioredoxin_3"/>
    <property type="match status" value="1"/>
</dbReference>
<dbReference type="AlphaFoldDB" id="A0A106BFJ3"/>
<dbReference type="InterPro" id="IPR012336">
    <property type="entry name" value="Thioredoxin-like_fold"/>
</dbReference>
<organism evidence="2 3">
    <name type="scientific">Thiobacillus denitrificans</name>
    <dbReference type="NCBI Taxonomy" id="36861"/>
    <lineage>
        <taxon>Bacteria</taxon>
        <taxon>Pseudomonadati</taxon>
        <taxon>Pseudomonadota</taxon>
        <taxon>Betaproteobacteria</taxon>
        <taxon>Nitrosomonadales</taxon>
        <taxon>Thiobacillaceae</taxon>
        <taxon>Thiobacillus</taxon>
    </lineage>
</organism>